<evidence type="ECO:0000313" key="2">
    <source>
        <dbReference type="EMBL" id="KAF2707770.1"/>
    </source>
</evidence>
<reference evidence="2" key="1">
    <citation type="journal article" date="2020" name="Stud. Mycol.">
        <title>101 Dothideomycetes genomes: a test case for predicting lifestyles and emergence of pathogens.</title>
        <authorList>
            <person name="Haridas S."/>
            <person name="Albert R."/>
            <person name="Binder M."/>
            <person name="Bloem J."/>
            <person name="Labutti K."/>
            <person name="Salamov A."/>
            <person name="Andreopoulos B."/>
            <person name="Baker S."/>
            <person name="Barry K."/>
            <person name="Bills G."/>
            <person name="Bluhm B."/>
            <person name="Cannon C."/>
            <person name="Castanera R."/>
            <person name="Culley D."/>
            <person name="Daum C."/>
            <person name="Ezra D."/>
            <person name="Gonzalez J."/>
            <person name="Henrissat B."/>
            <person name="Kuo A."/>
            <person name="Liang C."/>
            <person name="Lipzen A."/>
            <person name="Lutzoni F."/>
            <person name="Magnuson J."/>
            <person name="Mondo S."/>
            <person name="Nolan M."/>
            <person name="Ohm R."/>
            <person name="Pangilinan J."/>
            <person name="Park H.-J."/>
            <person name="Ramirez L."/>
            <person name="Alfaro M."/>
            <person name="Sun H."/>
            <person name="Tritt A."/>
            <person name="Yoshinaga Y."/>
            <person name="Zwiers L.-H."/>
            <person name="Turgeon B."/>
            <person name="Goodwin S."/>
            <person name="Spatafora J."/>
            <person name="Crous P."/>
            <person name="Grigoriev I."/>
        </authorList>
    </citation>
    <scope>NUCLEOTIDE SEQUENCE</scope>
    <source>
        <strain evidence="2">CBS 279.74</strain>
    </source>
</reference>
<sequence length="229" mass="25631">MSTSPPARYQPPPPPPLVKDCSVSFPSFHRHSITFLCAILCVLRVLCVLCVRWLHCRPPRSFSLFLTHTLSLFSRSRCFAPDDIQAGIPLRCYNPHTHTHTHTPSLKEVVFSHCEFYFIATASQSQIPTNLPISSGSTPPVIDSLARPSTFVPPCDIKVAQVQPRLNHRVTPSTLHTIPTQTSYRRKHCHPDHICSSVSVCDILPSLSATVSGVRCEVCWLQYLPHSPY</sequence>
<gene>
    <name evidence="2" type="ORF">K504DRAFT_43461</name>
</gene>
<keyword evidence="1" id="KW-0812">Transmembrane</keyword>
<dbReference type="AlphaFoldDB" id="A0A6G1K4T8"/>
<dbReference type="EMBL" id="MU005773">
    <property type="protein sequence ID" value="KAF2707770.1"/>
    <property type="molecule type" value="Genomic_DNA"/>
</dbReference>
<proteinExistence type="predicted"/>
<name>A0A6G1K4T8_9PLEO</name>
<dbReference type="Proteomes" id="UP000799428">
    <property type="component" value="Unassembled WGS sequence"/>
</dbReference>
<evidence type="ECO:0000313" key="3">
    <source>
        <dbReference type="Proteomes" id="UP000799428"/>
    </source>
</evidence>
<accession>A0A6G1K4T8</accession>
<evidence type="ECO:0000256" key="1">
    <source>
        <dbReference type="SAM" id="Phobius"/>
    </source>
</evidence>
<feature type="transmembrane region" description="Helical" evidence="1">
    <location>
        <begin position="33"/>
        <end position="54"/>
    </location>
</feature>
<keyword evidence="1" id="KW-1133">Transmembrane helix</keyword>
<organism evidence="2 3">
    <name type="scientific">Pleomassaria siparia CBS 279.74</name>
    <dbReference type="NCBI Taxonomy" id="1314801"/>
    <lineage>
        <taxon>Eukaryota</taxon>
        <taxon>Fungi</taxon>
        <taxon>Dikarya</taxon>
        <taxon>Ascomycota</taxon>
        <taxon>Pezizomycotina</taxon>
        <taxon>Dothideomycetes</taxon>
        <taxon>Pleosporomycetidae</taxon>
        <taxon>Pleosporales</taxon>
        <taxon>Pleomassariaceae</taxon>
        <taxon>Pleomassaria</taxon>
    </lineage>
</organism>
<keyword evidence="1" id="KW-0472">Membrane</keyword>
<keyword evidence="3" id="KW-1185">Reference proteome</keyword>
<protein>
    <submittedName>
        <fullName evidence="2">Uncharacterized protein</fullName>
    </submittedName>
</protein>